<dbReference type="EMBL" id="GDKF01006154">
    <property type="protein sequence ID" value="JAT72468.1"/>
    <property type="molecule type" value="Transcribed_RNA"/>
</dbReference>
<evidence type="ECO:0000256" key="1">
    <source>
        <dbReference type="ARBA" id="ARBA00004448"/>
    </source>
</evidence>
<keyword evidence="6 10" id="KW-1133">Transmembrane helix</keyword>
<evidence type="ECO:0000256" key="7">
    <source>
        <dbReference type="ARBA" id="ARBA00023128"/>
    </source>
</evidence>
<evidence type="ECO:0000256" key="5">
    <source>
        <dbReference type="ARBA" id="ARBA00022792"/>
    </source>
</evidence>
<evidence type="ECO:0000256" key="10">
    <source>
        <dbReference type="SAM" id="Phobius"/>
    </source>
</evidence>
<sequence>MQAGARRAGLLLCKPCADHVWLYRALVTGQGCMECHVSMQRAPEVTGSCSTCIIAHRGLQSRASGQPWQHGRSLFTSGGSWSPSTSERPRQPPGREQQPEWLDLLPTTPGTKVVLYKGPGMLLFRILVRFKVAQMCGVGATGALLATLLRQAESTTMQTLAAGGLLFGASATSGALWYFSRRYVGELAILPPSAGNMPPRLLFSTMDFWGNREDRAVDLGRLLLPHHGSWLGGREAALLPLDVEGDRQYYISLPYGHVISAQLLKGLLRGEMHARLAPMPDGTWGWEGGAEALQEPCAHA</sequence>
<keyword evidence="7" id="KW-0496">Mitochondrion</keyword>
<accession>A0A1D1ZZV2</accession>
<comment type="subcellular location">
    <subcellularLocation>
        <location evidence="1">Mitochondrion inner membrane</location>
        <topology evidence="1">Multi-pass membrane protein</topology>
    </subcellularLocation>
</comment>
<gene>
    <name evidence="11" type="ORF">g.3778</name>
</gene>
<keyword evidence="8 10" id="KW-0472">Membrane</keyword>
<keyword evidence="4 10" id="KW-0812">Transmembrane</keyword>
<dbReference type="Pfam" id="PF06979">
    <property type="entry name" value="TMEM70"/>
    <property type="match status" value="1"/>
</dbReference>
<feature type="region of interest" description="Disordered" evidence="9">
    <location>
        <begin position="76"/>
        <end position="103"/>
    </location>
</feature>
<evidence type="ECO:0000256" key="9">
    <source>
        <dbReference type="SAM" id="MobiDB-lite"/>
    </source>
</evidence>
<evidence type="ECO:0000256" key="2">
    <source>
        <dbReference type="ARBA" id="ARBA00007020"/>
    </source>
</evidence>
<evidence type="ECO:0000256" key="3">
    <source>
        <dbReference type="ARBA" id="ARBA00014604"/>
    </source>
</evidence>
<organism evidence="11">
    <name type="scientific">Auxenochlorella protothecoides</name>
    <name type="common">Green microalga</name>
    <name type="synonym">Chlorella protothecoides</name>
    <dbReference type="NCBI Taxonomy" id="3075"/>
    <lineage>
        <taxon>Eukaryota</taxon>
        <taxon>Viridiplantae</taxon>
        <taxon>Chlorophyta</taxon>
        <taxon>core chlorophytes</taxon>
        <taxon>Trebouxiophyceae</taxon>
        <taxon>Chlorellales</taxon>
        <taxon>Chlorellaceae</taxon>
        <taxon>Auxenochlorella</taxon>
    </lineage>
</organism>
<evidence type="ECO:0000256" key="4">
    <source>
        <dbReference type="ARBA" id="ARBA00022692"/>
    </source>
</evidence>
<dbReference type="GO" id="GO:0005743">
    <property type="term" value="C:mitochondrial inner membrane"/>
    <property type="evidence" value="ECO:0007669"/>
    <property type="project" value="UniProtKB-SubCell"/>
</dbReference>
<dbReference type="InterPro" id="IPR026571">
    <property type="entry name" value="Tmem186"/>
</dbReference>
<dbReference type="AlphaFoldDB" id="A0A1D1ZZV2"/>
<proteinExistence type="inferred from homology"/>
<feature type="transmembrane region" description="Helical" evidence="10">
    <location>
        <begin position="126"/>
        <end position="148"/>
    </location>
</feature>
<feature type="compositionally biased region" description="Polar residues" evidence="9">
    <location>
        <begin position="76"/>
        <end position="86"/>
    </location>
</feature>
<dbReference type="PANTHER" id="PTHR13603:SF1">
    <property type="entry name" value="TRANSMEMBRANE PROTEIN 186"/>
    <property type="match status" value="1"/>
</dbReference>
<protein>
    <recommendedName>
        <fullName evidence="3">Transmembrane protein 186</fullName>
    </recommendedName>
</protein>
<feature type="transmembrane region" description="Helical" evidence="10">
    <location>
        <begin position="160"/>
        <end position="179"/>
    </location>
</feature>
<name>A0A1D1ZZV2_AUXPR</name>
<dbReference type="InterPro" id="IPR045325">
    <property type="entry name" value="TMEM70/TMEM186/TMEM223"/>
</dbReference>
<reference evidence="11" key="1">
    <citation type="submission" date="2015-08" db="EMBL/GenBank/DDBJ databases">
        <authorList>
            <person name="Babu N.S."/>
            <person name="Beckwith C.J."/>
            <person name="Beseler K.G."/>
            <person name="Brison A."/>
            <person name="Carone J.V."/>
            <person name="Caskin T.P."/>
            <person name="Diamond M."/>
            <person name="Durham M.E."/>
            <person name="Foxe J.M."/>
            <person name="Go M."/>
            <person name="Henderson B.A."/>
            <person name="Jones I.B."/>
            <person name="McGettigan J.A."/>
            <person name="Micheletti S.J."/>
            <person name="Nasrallah M.E."/>
            <person name="Ortiz D."/>
            <person name="Piller C.R."/>
            <person name="Privatt S.R."/>
            <person name="Schneider S.L."/>
            <person name="Sharp S."/>
            <person name="Smith T.C."/>
            <person name="Stanton J.D."/>
            <person name="Ullery H.E."/>
            <person name="Wilson R.J."/>
            <person name="Serrano M.G."/>
            <person name="Buck G."/>
            <person name="Lee V."/>
            <person name="Wang Y."/>
            <person name="Carvalho R."/>
            <person name="Voegtly L."/>
            <person name="Shi R."/>
            <person name="Duckworth R."/>
            <person name="Johnson A."/>
            <person name="Loviza R."/>
            <person name="Walstead R."/>
            <person name="Shah Z."/>
            <person name="Kiflezghi M."/>
            <person name="Wade K."/>
            <person name="Ball S.L."/>
            <person name="Bradley K.W."/>
            <person name="Asai D.J."/>
            <person name="Bowman C.A."/>
            <person name="Russell D.A."/>
            <person name="Pope W.H."/>
            <person name="Jacobs-Sera D."/>
            <person name="Hendrix R.W."/>
            <person name="Hatfull G.F."/>
        </authorList>
    </citation>
    <scope>NUCLEOTIDE SEQUENCE</scope>
</reference>
<evidence type="ECO:0000256" key="8">
    <source>
        <dbReference type="ARBA" id="ARBA00023136"/>
    </source>
</evidence>
<keyword evidence="5" id="KW-0999">Mitochondrion inner membrane</keyword>
<comment type="similarity">
    <text evidence="2">Belongs to the TMEM186 family.</text>
</comment>
<evidence type="ECO:0000313" key="11">
    <source>
        <dbReference type="EMBL" id="JAT72468.1"/>
    </source>
</evidence>
<evidence type="ECO:0000256" key="6">
    <source>
        <dbReference type="ARBA" id="ARBA00022989"/>
    </source>
</evidence>
<dbReference type="PANTHER" id="PTHR13603">
    <property type="entry name" value="TRANSMEMBRANE PROTEIN 186"/>
    <property type="match status" value="1"/>
</dbReference>